<dbReference type="NCBIfam" id="NF043047">
    <property type="entry name" value="EstaseRv3036c"/>
    <property type="match status" value="1"/>
</dbReference>
<dbReference type="InterPro" id="IPR053421">
    <property type="entry name" value="Esterase_Immunogenic_RsiV"/>
</dbReference>
<feature type="chain" id="PRO_5018622643" evidence="1">
    <location>
        <begin position="24"/>
        <end position="229"/>
    </location>
</feature>
<organism evidence="3 4">
    <name type="scientific">Mycobacterium basiliense</name>
    <dbReference type="NCBI Taxonomy" id="2094119"/>
    <lineage>
        <taxon>Bacteria</taxon>
        <taxon>Bacillati</taxon>
        <taxon>Actinomycetota</taxon>
        <taxon>Actinomycetes</taxon>
        <taxon>Mycobacteriales</taxon>
        <taxon>Mycobacteriaceae</taxon>
        <taxon>Mycobacterium</taxon>
    </lineage>
</organism>
<proteinExistence type="predicted"/>
<feature type="domain" description="DUF3298" evidence="2">
    <location>
        <begin position="147"/>
        <end position="221"/>
    </location>
</feature>
<evidence type="ECO:0000313" key="4">
    <source>
        <dbReference type="Proteomes" id="UP000269998"/>
    </source>
</evidence>
<accession>A0A3S4DU02</accession>
<evidence type="ECO:0000313" key="3">
    <source>
        <dbReference type="EMBL" id="VDM89155.1"/>
    </source>
</evidence>
<feature type="signal peptide" evidence="1">
    <location>
        <begin position="1"/>
        <end position="23"/>
    </location>
</feature>
<gene>
    <name evidence="3" type="ORF">MB901379_02723</name>
</gene>
<dbReference type="Proteomes" id="UP000269998">
    <property type="component" value="Chromosome"/>
</dbReference>
<reference evidence="4" key="1">
    <citation type="submission" date="2018-02" db="EMBL/GenBank/DDBJ databases">
        <authorList>
            <person name="Seth-Smith MB H."/>
            <person name="Seth-Smith H."/>
        </authorList>
    </citation>
    <scope>NUCLEOTIDE SEQUENCE [LARGE SCALE GENOMIC DNA]</scope>
</reference>
<dbReference type="EMBL" id="LR130759">
    <property type="protein sequence ID" value="VDM89155.1"/>
    <property type="molecule type" value="Genomic_DNA"/>
</dbReference>
<dbReference type="KEGG" id="mbai:MB901379_02723"/>
<dbReference type="InterPro" id="IPR021729">
    <property type="entry name" value="DUF3298"/>
</dbReference>
<evidence type="ECO:0000259" key="2">
    <source>
        <dbReference type="Pfam" id="PF11738"/>
    </source>
</evidence>
<sequence length="229" mass="24644" precursor="true">MRNTMFVLITMAVLVGSTGVAAAAPKSYCDELKGVTTGQVCQIQVSDPAYTIDISLPSNYPDPKSPLQSFVNETRDDFLGVAKSSTPRDTPYALDITSTNFESAIPPRGTQSVVLKIYQNVGGAHPATTYKAFNWDQGYRKPITYETLWQPDTDPLKVVFPIVQSALTKQAGTDVPIVASAGLDPTNYQNFTITNDGVIFFFGQGELVPDAVGATQVLVPRAAIDSMLA</sequence>
<dbReference type="OrthoDB" id="4696640at2"/>
<keyword evidence="1" id="KW-0732">Signal</keyword>
<dbReference type="Pfam" id="PF11738">
    <property type="entry name" value="DUF3298"/>
    <property type="match status" value="1"/>
</dbReference>
<dbReference type="AlphaFoldDB" id="A0A3S4DU02"/>
<dbReference type="Gene3D" id="3.90.640.20">
    <property type="entry name" value="Heat-shock cognate protein, ATPase"/>
    <property type="match status" value="1"/>
</dbReference>
<evidence type="ECO:0000256" key="1">
    <source>
        <dbReference type="SAM" id="SignalP"/>
    </source>
</evidence>
<name>A0A3S4DU02_9MYCO</name>
<dbReference type="RefSeq" id="WP_158017096.1">
    <property type="nucleotide sequence ID" value="NZ_CBCSKE010000066.1"/>
</dbReference>
<keyword evidence="4" id="KW-1185">Reference proteome</keyword>
<protein>
    <submittedName>
        <fullName evidence="3">Antigen MPT64</fullName>
    </submittedName>
</protein>
<dbReference type="Gene3D" id="3.30.565.40">
    <property type="entry name" value="Fervidobacterium nodosum Rt17-B1 like"/>
    <property type="match status" value="1"/>
</dbReference>
<dbReference type="InterPro" id="IPR037126">
    <property type="entry name" value="PdaC/RsiV-like_sf"/>
</dbReference>